<name>A0A1H3IJG1_9PSEU</name>
<dbReference type="InterPro" id="IPR005501">
    <property type="entry name" value="LamB/YcsF/PxpA-like"/>
</dbReference>
<dbReference type="Gene3D" id="3.20.20.370">
    <property type="entry name" value="Glycoside hydrolase/deacetylase"/>
    <property type="match status" value="1"/>
</dbReference>
<accession>A0A1H3IJG1</accession>
<dbReference type="InterPro" id="IPR011330">
    <property type="entry name" value="Glyco_hydro/deAcase_b/a-brl"/>
</dbReference>
<sequence length="256" mass="26922">MRTLVDLNADAGESFGRWRLGDDARLIPLVTSVNIACGWHAGDPATMSRSVELARDGRTSIGAHPGFPDLIGFGRRALSMSPGEAARACLYQFGALQAIAARHGAVISHVKPHGALYGLAVRDDAVAEAVVEAFAAAAPGVRVVLLAGPVAERLAERGFPVVREAFADLDYDESGHIIIEPDPRAKSPQRCADQAMAVLRGEVTSVAGTPIAVDADTICLHGDRPNAVEIAEAIRDRFASEGVRLVAMAEVADARS</sequence>
<dbReference type="PANTHER" id="PTHR30292">
    <property type="entry name" value="UNCHARACTERIZED PROTEIN YBGL-RELATED"/>
    <property type="match status" value="1"/>
</dbReference>
<dbReference type="Proteomes" id="UP000199529">
    <property type="component" value="Unassembled WGS sequence"/>
</dbReference>
<protein>
    <submittedName>
        <fullName evidence="1">UPF0271 protein</fullName>
    </submittedName>
</protein>
<evidence type="ECO:0000313" key="2">
    <source>
        <dbReference type="Proteomes" id="UP000199529"/>
    </source>
</evidence>
<dbReference type="RefSeq" id="WP_093268881.1">
    <property type="nucleotide sequence ID" value="NZ_FNOK01000023.1"/>
</dbReference>
<reference evidence="2" key="1">
    <citation type="submission" date="2016-10" db="EMBL/GenBank/DDBJ databases">
        <authorList>
            <person name="Varghese N."/>
            <person name="Submissions S."/>
        </authorList>
    </citation>
    <scope>NUCLEOTIDE SEQUENCE [LARGE SCALE GENOMIC DNA]</scope>
    <source>
        <strain evidence="2">CGMCC 4.3530</strain>
    </source>
</reference>
<proteinExistence type="predicted"/>
<dbReference type="EMBL" id="FNOK01000023">
    <property type="protein sequence ID" value="SDY27525.1"/>
    <property type="molecule type" value="Genomic_DNA"/>
</dbReference>
<dbReference type="GO" id="GO:0005975">
    <property type="term" value="P:carbohydrate metabolic process"/>
    <property type="evidence" value="ECO:0007669"/>
    <property type="project" value="InterPro"/>
</dbReference>
<dbReference type="OrthoDB" id="9773478at2"/>
<dbReference type="SUPFAM" id="SSF88713">
    <property type="entry name" value="Glycoside hydrolase/deacetylase"/>
    <property type="match status" value="1"/>
</dbReference>
<dbReference type="AlphaFoldDB" id="A0A1H3IJG1"/>
<keyword evidence="2" id="KW-1185">Reference proteome</keyword>
<organism evidence="1 2">
    <name type="scientific">Saccharopolyspora shandongensis</name>
    <dbReference type="NCBI Taxonomy" id="418495"/>
    <lineage>
        <taxon>Bacteria</taxon>
        <taxon>Bacillati</taxon>
        <taxon>Actinomycetota</taxon>
        <taxon>Actinomycetes</taxon>
        <taxon>Pseudonocardiales</taxon>
        <taxon>Pseudonocardiaceae</taxon>
        <taxon>Saccharopolyspora</taxon>
    </lineage>
</organism>
<dbReference type="PANTHER" id="PTHR30292:SF0">
    <property type="entry name" value="5-OXOPROLINASE SUBUNIT A"/>
    <property type="match status" value="1"/>
</dbReference>
<dbReference type="Pfam" id="PF03746">
    <property type="entry name" value="LamB_YcsF"/>
    <property type="match status" value="1"/>
</dbReference>
<dbReference type="NCBIfam" id="NF003816">
    <property type="entry name" value="PRK05406.1-5"/>
    <property type="match status" value="1"/>
</dbReference>
<gene>
    <name evidence="1" type="ORF">SAMN05216215_102315</name>
</gene>
<evidence type="ECO:0000313" key="1">
    <source>
        <dbReference type="EMBL" id="SDY27525.1"/>
    </source>
</evidence>
<dbReference type="NCBIfam" id="NF003814">
    <property type="entry name" value="PRK05406.1-3"/>
    <property type="match status" value="1"/>
</dbReference>
<dbReference type="STRING" id="418495.SAMN05216215_102315"/>
<dbReference type="CDD" id="cd10787">
    <property type="entry name" value="LamB_YcsF_like"/>
    <property type="match status" value="1"/>
</dbReference>